<name>A0A6G0MIV8_9STRA</name>
<dbReference type="Proteomes" id="UP000476176">
    <property type="component" value="Unassembled WGS sequence"/>
</dbReference>
<evidence type="ECO:0000313" key="1">
    <source>
        <dbReference type="EMBL" id="KAE9169131.1"/>
    </source>
</evidence>
<reference evidence="1 2" key="1">
    <citation type="submission" date="2018-09" db="EMBL/GenBank/DDBJ databases">
        <title>Genomic investigation of the strawberry pathogen Phytophthora fragariae indicates pathogenicity is determined by transcriptional variation in three key races.</title>
        <authorList>
            <person name="Adams T.M."/>
            <person name="Armitage A.D."/>
            <person name="Sobczyk M.K."/>
            <person name="Bates H.J."/>
            <person name="Dunwell J.M."/>
            <person name="Nellist C.F."/>
            <person name="Harrison R.J."/>
        </authorList>
    </citation>
    <scope>NUCLEOTIDE SEQUENCE [LARGE SCALE GENOMIC DNA]</scope>
    <source>
        <strain evidence="1 2">BC-23</strain>
    </source>
</reference>
<comment type="caution">
    <text evidence="1">The sequence shown here is derived from an EMBL/GenBank/DDBJ whole genome shotgun (WGS) entry which is preliminary data.</text>
</comment>
<proteinExistence type="predicted"/>
<protein>
    <submittedName>
        <fullName evidence="1">Uncharacterized protein</fullName>
    </submittedName>
</protein>
<sequence>MWYILATYSLATFWQHAALIEALTRYAKLMLGGKRTPSKKYQPTLR</sequence>
<accession>A0A6G0MIV8</accession>
<evidence type="ECO:0000313" key="2">
    <source>
        <dbReference type="Proteomes" id="UP000476176"/>
    </source>
</evidence>
<dbReference type="EMBL" id="QXGC01004491">
    <property type="protein sequence ID" value="KAE9169131.1"/>
    <property type="molecule type" value="Genomic_DNA"/>
</dbReference>
<dbReference type="AlphaFoldDB" id="A0A6G0MIV8"/>
<organism evidence="1 2">
    <name type="scientific">Phytophthora fragariae</name>
    <dbReference type="NCBI Taxonomy" id="53985"/>
    <lineage>
        <taxon>Eukaryota</taxon>
        <taxon>Sar</taxon>
        <taxon>Stramenopiles</taxon>
        <taxon>Oomycota</taxon>
        <taxon>Peronosporomycetes</taxon>
        <taxon>Peronosporales</taxon>
        <taxon>Peronosporaceae</taxon>
        <taxon>Phytophthora</taxon>
    </lineage>
</organism>
<gene>
    <name evidence="1" type="ORF">PF004_g28285</name>
</gene>